<dbReference type="PANTHER" id="PTHR46911">
    <property type="match status" value="1"/>
</dbReference>
<dbReference type="Proteomes" id="UP001143307">
    <property type="component" value="Unassembled WGS sequence"/>
</dbReference>
<dbReference type="InterPro" id="IPR000891">
    <property type="entry name" value="PYR_CT"/>
</dbReference>
<comment type="cofactor">
    <cofactor evidence="10">
        <name>Mg(2+)</name>
        <dbReference type="ChEBI" id="CHEBI:18420"/>
    </cofactor>
</comment>
<dbReference type="InterPro" id="IPR002034">
    <property type="entry name" value="AIPM/Hcit_synth_CS"/>
</dbReference>
<dbReference type="SUPFAM" id="SSF110921">
    <property type="entry name" value="2-isopropylmalate synthase LeuA, allosteric (dimerisation) domain"/>
    <property type="match status" value="1"/>
</dbReference>
<dbReference type="Pfam" id="PF00682">
    <property type="entry name" value="HMGL-like"/>
    <property type="match status" value="1"/>
</dbReference>
<feature type="binding site" evidence="10">
    <location>
        <position position="244"/>
    </location>
    <ligand>
        <name>Mg(2+)</name>
        <dbReference type="ChEBI" id="CHEBI:18420"/>
    </ligand>
</feature>
<evidence type="ECO:0000256" key="4">
    <source>
        <dbReference type="ARBA" id="ARBA00012973"/>
    </source>
</evidence>
<feature type="domain" description="Pyruvate carboxyltransferase" evidence="11">
    <location>
        <begin position="31"/>
        <end position="305"/>
    </location>
</feature>
<dbReference type="Pfam" id="PF22615">
    <property type="entry name" value="IPMS_D2"/>
    <property type="match status" value="1"/>
</dbReference>
<dbReference type="RefSeq" id="WP_007230603.1">
    <property type="nucleotide sequence ID" value="NZ_SHNP01000003.1"/>
</dbReference>
<evidence type="ECO:0000313" key="13">
    <source>
        <dbReference type="Proteomes" id="UP001143307"/>
    </source>
</evidence>
<dbReference type="CDD" id="cd07942">
    <property type="entry name" value="DRE_TIM_LeuA"/>
    <property type="match status" value="1"/>
</dbReference>
<comment type="catalytic activity">
    <reaction evidence="1 10">
        <text>3-methyl-2-oxobutanoate + acetyl-CoA + H2O = (2S)-2-isopropylmalate + CoA + H(+)</text>
        <dbReference type="Rhea" id="RHEA:21524"/>
        <dbReference type="ChEBI" id="CHEBI:1178"/>
        <dbReference type="ChEBI" id="CHEBI:11851"/>
        <dbReference type="ChEBI" id="CHEBI:15377"/>
        <dbReference type="ChEBI" id="CHEBI:15378"/>
        <dbReference type="ChEBI" id="CHEBI:57287"/>
        <dbReference type="ChEBI" id="CHEBI:57288"/>
        <dbReference type="EC" id="2.3.3.13"/>
    </reaction>
</comment>
<dbReference type="InterPro" id="IPR054692">
    <property type="entry name" value="LeuA-like_post-cat"/>
</dbReference>
<evidence type="ECO:0000256" key="1">
    <source>
        <dbReference type="ARBA" id="ARBA00000064"/>
    </source>
</evidence>
<keyword evidence="6 10" id="KW-0028">Amino-acid biosynthesis</keyword>
<dbReference type="InterPro" id="IPR013709">
    <property type="entry name" value="2-isopropylmalate_synth_dimer"/>
</dbReference>
<comment type="function">
    <text evidence="10">Catalyzes the condensation of the acetyl group of acetyl-CoA with 3-methyl-2-oxobutanoate (2-ketoisovalerate) to form 3-carboxy-3-hydroxy-4-methylpentanoate (2-isopropylmalate).</text>
</comment>
<keyword evidence="8 10" id="KW-0479">Metal-binding</keyword>
<comment type="caution">
    <text evidence="12">The sequence shown here is derived from an EMBL/GenBank/DDBJ whole genome shotgun (WGS) entry which is preliminary data.</text>
</comment>
<dbReference type="SUPFAM" id="SSF89000">
    <property type="entry name" value="post-HMGL domain-like"/>
    <property type="match status" value="1"/>
</dbReference>
<comment type="subcellular location">
    <subcellularLocation>
        <location evidence="10">Cytoplasm</location>
    </subcellularLocation>
</comment>
<dbReference type="SUPFAM" id="SSF51569">
    <property type="entry name" value="Aldolase"/>
    <property type="match status" value="1"/>
</dbReference>
<keyword evidence="10" id="KW-0963">Cytoplasm</keyword>
<evidence type="ECO:0000256" key="7">
    <source>
        <dbReference type="ARBA" id="ARBA00022679"/>
    </source>
</evidence>
<evidence type="ECO:0000256" key="8">
    <source>
        <dbReference type="ARBA" id="ARBA00022723"/>
    </source>
</evidence>
<dbReference type="InterPro" id="IPR005668">
    <property type="entry name" value="IPM_Synthase"/>
</dbReference>
<dbReference type="NCBIfam" id="NF002991">
    <property type="entry name" value="PRK03739.1"/>
    <property type="match status" value="1"/>
</dbReference>
<dbReference type="PROSITE" id="PS00815">
    <property type="entry name" value="AIPM_HOMOCIT_SYNTH_1"/>
    <property type="match status" value="1"/>
</dbReference>
<dbReference type="InterPro" id="IPR013785">
    <property type="entry name" value="Aldolase_TIM"/>
</dbReference>
<dbReference type="PROSITE" id="PS00816">
    <property type="entry name" value="AIPM_HOMOCIT_SYNTH_2"/>
    <property type="match status" value="1"/>
</dbReference>
<dbReference type="SMART" id="SM00917">
    <property type="entry name" value="LeuA_dimer"/>
    <property type="match status" value="1"/>
</dbReference>
<feature type="region of interest" description="Regulatory domain" evidence="10">
    <location>
        <begin position="437"/>
        <end position="557"/>
    </location>
</feature>
<comment type="similarity">
    <text evidence="3 10">Belongs to the alpha-IPM synthase/homocitrate synthase family. LeuA type 2 subfamily.</text>
</comment>
<keyword evidence="9 10" id="KW-0100">Branched-chain amino acid biosynthesis</keyword>
<proteinExistence type="inferred from homology"/>
<evidence type="ECO:0000256" key="2">
    <source>
        <dbReference type="ARBA" id="ARBA00004689"/>
    </source>
</evidence>
<dbReference type="Pfam" id="PF08502">
    <property type="entry name" value="LeuA_dimer"/>
    <property type="match status" value="1"/>
</dbReference>
<accession>A0ABT3SUS1</accession>
<dbReference type="PROSITE" id="PS50991">
    <property type="entry name" value="PYR_CT"/>
    <property type="match status" value="1"/>
</dbReference>
<dbReference type="HAMAP" id="MF_00572">
    <property type="entry name" value="LeuA_type2"/>
    <property type="match status" value="1"/>
</dbReference>
<dbReference type="InterPro" id="IPR036230">
    <property type="entry name" value="LeuA_allosteric_dom_sf"/>
</dbReference>
<evidence type="ECO:0000313" key="12">
    <source>
        <dbReference type="EMBL" id="MCX2973719.1"/>
    </source>
</evidence>
<dbReference type="NCBIfam" id="TIGR00970">
    <property type="entry name" value="leuA_yeast"/>
    <property type="match status" value="1"/>
</dbReference>
<evidence type="ECO:0000256" key="10">
    <source>
        <dbReference type="HAMAP-Rule" id="MF_00572"/>
    </source>
</evidence>
<protein>
    <recommendedName>
        <fullName evidence="4 10">2-isopropylmalate synthase</fullName>
        <ecNumber evidence="4 10">2.3.3.13</ecNumber>
    </recommendedName>
    <alternativeName>
        <fullName evidence="10">Alpha-IPM synthase</fullName>
    </alternativeName>
    <alternativeName>
        <fullName evidence="10">Alpha-isopropylmalate synthase</fullName>
    </alternativeName>
</protein>
<feature type="binding site" evidence="10">
    <location>
        <position position="280"/>
    </location>
    <ligand>
        <name>Mg(2+)</name>
        <dbReference type="ChEBI" id="CHEBI:18420"/>
    </ligand>
</feature>
<comment type="pathway">
    <text evidence="2 10">Amino-acid biosynthesis; L-leucine biosynthesis; L-leucine from 3-methyl-2-oxobutanoate: step 1/4.</text>
</comment>
<evidence type="ECO:0000256" key="5">
    <source>
        <dbReference type="ARBA" id="ARBA00022430"/>
    </source>
</evidence>
<evidence type="ECO:0000256" key="9">
    <source>
        <dbReference type="ARBA" id="ARBA00023304"/>
    </source>
</evidence>
<dbReference type="EMBL" id="SHNP01000003">
    <property type="protein sequence ID" value="MCX2973719.1"/>
    <property type="molecule type" value="Genomic_DNA"/>
</dbReference>
<dbReference type="InterPro" id="IPR039371">
    <property type="entry name" value="LeuA_N_DRE-TIM"/>
</dbReference>
<keyword evidence="13" id="KW-1185">Reference proteome</keyword>
<comment type="subunit">
    <text evidence="10">Homodimer.</text>
</comment>
<feature type="binding site" evidence="10">
    <location>
        <position position="40"/>
    </location>
    <ligand>
        <name>Mg(2+)</name>
        <dbReference type="ChEBI" id="CHEBI:18420"/>
    </ligand>
</feature>
<feature type="binding site" evidence="10">
    <location>
        <position position="246"/>
    </location>
    <ligand>
        <name>Mg(2+)</name>
        <dbReference type="ChEBI" id="CHEBI:18420"/>
    </ligand>
</feature>
<keyword evidence="12" id="KW-0012">Acyltransferase</keyword>
<dbReference type="EC" id="2.3.3.13" evidence="4 10"/>
<keyword evidence="7 10" id="KW-0808">Transferase</keyword>
<keyword evidence="10" id="KW-0460">Magnesium</keyword>
<sequence length="557" mass="62082">MSNFDHKKYKPFAPVGKTDRRWPDQVIDKAPLWCSVDLRDGNQALIEPMTARQKSLLWDQLVKIGFKEIEVGFPSASSHDYDFVRELIDNDRIPEDVTIQVLVQARKELIEKTFESLKGAKRAVVHVYNSTSTVQREQVFGLDRQGIIDIAVNGAQLVQACAQKYPQTEWTFEYSPESFTGTELDFAVDVCNAVTAVWKPTPEKPVIINLPATVEMSTPNLYADQIEWFCDKVANRESLLISLHTHNDRGCAVAAAELGVMAGADRVEGTLMGNGERTGNMDVVTMAMNLYSQGVDPKLNLANMDEIIRTVKECTHLPVHPRHPWAGELVFTAFSGSHQDAIKKCLSRRDEEQAWEVAYLPIDPADIGRSYQEVIRINSQSGKGGIAYVLERDYGFELPRWLQVDFSSAVQAYAEEKETEVGSEDIFSLFQQTYLNGAGRWQLGNYKVSREDQVDKLHAELMLGDTQETITGTGNGVVASFVDAMEKFTGKQIVLVEYSEHALGQSADAEAVCYIQLNIEGDRFCGCGRSHDIVQASLDGILRAINKSAEQQQNAAA</sequence>
<dbReference type="PANTHER" id="PTHR46911:SF1">
    <property type="entry name" value="2-ISOPROPYLMALATE SYNTHASE"/>
    <property type="match status" value="1"/>
</dbReference>
<name>A0ABT3SUS1_9GAMM</name>
<evidence type="ECO:0000256" key="6">
    <source>
        <dbReference type="ARBA" id="ARBA00022605"/>
    </source>
</evidence>
<keyword evidence="5 10" id="KW-0432">Leucine biosynthesis</keyword>
<evidence type="ECO:0000259" key="11">
    <source>
        <dbReference type="PROSITE" id="PS50991"/>
    </source>
</evidence>
<dbReference type="GO" id="GO:0003852">
    <property type="term" value="F:2-isopropylmalate synthase activity"/>
    <property type="evidence" value="ECO:0007669"/>
    <property type="project" value="UniProtKB-EC"/>
</dbReference>
<reference evidence="12" key="1">
    <citation type="submission" date="2019-02" db="EMBL/GenBank/DDBJ databases">
        <authorList>
            <person name="Li S.-H."/>
        </authorList>
    </citation>
    <scope>NUCLEOTIDE SEQUENCE</scope>
    <source>
        <strain evidence="12">IMCC8485</strain>
    </source>
</reference>
<gene>
    <name evidence="10 12" type="primary">leuA</name>
    <name evidence="12" type="ORF">EYC87_09035</name>
</gene>
<dbReference type="Gene3D" id="3.20.20.70">
    <property type="entry name" value="Aldolase class I"/>
    <property type="match status" value="1"/>
</dbReference>
<organism evidence="12 13">
    <name type="scientific">Candidatus Seongchinamella marina</name>
    <dbReference type="NCBI Taxonomy" id="2518990"/>
    <lineage>
        <taxon>Bacteria</taxon>
        <taxon>Pseudomonadati</taxon>
        <taxon>Pseudomonadota</taxon>
        <taxon>Gammaproteobacteria</taxon>
        <taxon>Cellvibrionales</taxon>
        <taxon>Halieaceae</taxon>
        <taxon>Seongchinamella</taxon>
    </lineage>
</organism>
<dbReference type="Gene3D" id="3.30.160.270">
    <property type="match status" value="1"/>
</dbReference>
<evidence type="ECO:0000256" key="3">
    <source>
        <dbReference type="ARBA" id="ARBA00009767"/>
    </source>
</evidence>